<name>A0A6J4Q4L6_9ACTN</name>
<dbReference type="InterPro" id="IPR037522">
    <property type="entry name" value="HD_GYP_dom"/>
</dbReference>
<dbReference type="InterPro" id="IPR003607">
    <property type="entry name" value="HD/PDEase_dom"/>
</dbReference>
<evidence type="ECO:0000259" key="1">
    <source>
        <dbReference type="PROSITE" id="PS51832"/>
    </source>
</evidence>
<organism evidence="2">
    <name type="scientific">uncultured Rubrobacteraceae bacterium</name>
    <dbReference type="NCBI Taxonomy" id="349277"/>
    <lineage>
        <taxon>Bacteria</taxon>
        <taxon>Bacillati</taxon>
        <taxon>Actinomycetota</taxon>
        <taxon>Rubrobacteria</taxon>
        <taxon>Rubrobacterales</taxon>
        <taxon>Rubrobacteraceae</taxon>
        <taxon>environmental samples</taxon>
    </lineage>
</organism>
<dbReference type="CDD" id="cd00077">
    <property type="entry name" value="HDc"/>
    <property type="match status" value="1"/>
</dbReference>
<dbReference type="SMART" id="SM00471">
    <property type="entry name" value="HDc"/>
    <property type="match status" value="1"/>
</dbReference>
<dbReference type="PROSITE" id="PS51832">
    <property type="entry name" value="HD_GYP"/>
    <property type="match status" value="1"/>
</dbReference>
<protein>
    <recommendedName>
        <fullName evidence="1">HD-GYP domain-containing protein</fullName>
    </recommendedName>
</protein>
<proteinExistence type="predicted"/>
<sequence length="184" mass="20066">MIVVPERQYRKLFLQSDTLAKPVSVLTSALGIHNAASKGHVERTKVLVGEVAVRLELGAEETWTARQAAVLHDIGKIHIPSSILCKPGKLSEHEWEIMRRHPEIGAEMLSGIPGLERVRAAVLAHHERFDGRGYPAGLAGDEIPAEARLISVVDAYDAMTNDRPYRKALSHEEAIAELEAGAGS</sequence>
<dbReference type="SUPFAM" id="SSF109604">
    <property type="entry name" value="HD-domain/PDEase-like"/>
    <property type="match status" value="1"/>
</dbReference>
<accession>A0A6J4Q4L6</accession>
<reference evidence="2" key="1">
    <citation type="submission" date="2020-02" db="EMBL/GenBank/DDBJ databases">
        <authorList>
            <person name="Meier V. D."/>
        </authorList>
    </citation>
    <scope>NUCLEOTIDE SEQUENCE</scope>
    <source>
        <strain evidence="2">AVDCRST_MAG28</strain>
    </source>
</reference>
<dbReference type="EMBL" id="CADCVE010000001">
    <property type="protein sequence ID" value="CAA9433940.1"/>
    <property type="molecule type" value="Genomic_DNA"/>
</dbReference>
<dbReference type="Pfam" id="PF13487">
    <property type="entry name" value="HD_5"/>
    <property type="match status" value="1"/>
</dbReference>
<evidence type="ECO:0000313" key="2">
    <source>
        <dbReference type="EMBL" id="CAA9433940.1"/>
    </source>
</evidence>
<dbReference type="InterPro" id="IPR052020">
    <property type="entry name" value="Cyclic_di-GMP/3'3'-cGAMP_PDE"/>
</dbReference>
<dbReference type="Gene3D" id="1.10.3210.10">
    <property type="entry name" value="Hypothetical protein af1432"/>
    <property type="match status" value="1"/>
</dbReference>
<gene>
    <name evidence="2" type="ORF">AVDCRST_MAG28-1663</name>
</gene>
<feature type="domain" description="HD-GYP" evidence="1">
    <location>
        <begin position="15"/>
        <end position="184"/>
    </location>
</feature>
<dbReference type="PANTHER" id="PTHR45228">
    <property type="entry name" value="CYCLIC DI-GMP PHOSPHODIESTERASE TM_0186-RELATED"/>
    <property type="match status" value="1"/>
</dbReference>
<dbReference type="AlphaFoldDB" id="A0A6J4Q4L6"/>